<comment type="caution">
    <text evidence="1">The sequence shown here is derived from an EMBL/GenBank/DDBJ whole genome shotgun (WGS) entry which is preliminary data.</text>
</comment>
<dbReference type="AlphaFoldDB" id="A0A0F9IP83"/>
<sequence>IMPYTVKEWDQTKHSLDNRTLLVYSEQGLGDNILRLSIIKQIKGKKNNEDS</sequence>
<evidence type="ECO:0000313" key="1">
    <source>
        <dbReference type="EMBL" id="KKM21634.1"/>
    </source>
</evidence>
<gene>
    <name evidence="1" type="ORF">LCGC14_1633350</name>
</gene>
<accession>A0A0F9IP83</accession>
<feature type="non-terminal residue" evidence="1">
    <location>
        <position position="1"/>
    </location>
</feature>
<dbReference type="EMBL" id="LAZR01013508">
    <property type="protein sequence ID" value="KKM21634.1"/>
    <property type="molecule type" value="Genomic_DNA"/>
</dbReference>
<protein>
    <submittedName>
        <fullName evidence="1">Uncharacterized protein</fullName>
    </submittedName>
</protein>
<proteinExistence type="predicted"/>
<name>A0A0F9IP83_9ZZZZ</name>
<organism evidence="1">
    <name type="scientific">marine sediment metagenome</name>
    <dbReference type="NCBI Taxonomy" id="412755"/>
    <lineage>
        <taxon>unclassified sequences</taxon>
        <taxon>metagenomes</taxon>
        <taxon>ecological metagenomes</taxon>
    </lineage>
</organism>
<reference evidence="1" key="1">
    <citation type="journal article" date="2015" name="Nature">
        <title>Complex archaea that bridge the gap between prokaryotes and eukaryotes.</title>
        <authorList>
            <person name="Spang A."/>
            <person name="Saw J.H."/>
            <person name="Jorgensen S.L."/>
            <person name="Zaremba-Niedzwiedzka K."/>
            <person name="Martijn J."/>
            <person name="Lind A.E."/>
            <person name="van Eijk R."/>
            <person name="Schleper C."/>
            <person name="Guy L."/>
            <person name="Ettema T.J."/>
        </authorList>
    </citation>
    <scope>NUCLEOTIDE SEQUENCE</scope>
</reference>